<sequence>MNKHIAKYIGIKDNLEEAKKKIALLYTECGCLDYRVEDTKK</sequence>
<comment type="caution">
    <text evidence="1">The sequence shown here is derived from an EMBL/GenBank/DDBJ whole genome shotgun (WGS) entry which is preliminary data.</text>
</comment>
<dbReference type="Proteomes" id="UP000789901">
    <property type="component" value="Unassembled WGS sequence"/>
</dbReference>
<protein>
    <submittedName>
        <fullName evidence="1">40767_t:CDS:1</fullName>
    </submittedName>
</protein>
<accession>A0ABN7V532</accession>
<organism evidence="1 2">
    <name type="scientific">Gigaspora margarita</name>
    <dbReference type="NCBI Taxonomy" id="4874"/>
    <lineage>
        <taxon>Eukaryota</taxon>
        <taxon>Fungi</taxon>
        <taxon>Fungi incertae sedis</taxon>
        <taxon>Mucoromycota</taxon>
        <taxon>Glomeromycotina</taxon>
        <taxon>Glomeromycetes</taxon>
        <taxon>Diversisporales</taxon>
        <taxon>Gigasporaceae</taxon>
        <taxon>Gigaspora</taxon>
    </lineage>
</organism>
<dbReference type="EMBL" id="CAJVQB010009637">
    <property type="protein sequence ID" value="CAG8732186.1"/>
    <property type="molecule type" value="Genomic_DNA"/>
</dbReference>
<keyword evidence="2" id="KW-1185">Reference proteome</keyword>
<reference evidence="1 2" key="1">
    <citation type="submission" date="2021-06" db="EMBL/GenBank/DDBJ databases">
        <authorList>
            <person name="Kallberg Y."/>
            <person name="Tangrot J."/>
            <person name="Rosling A."/>
        </authorList>
    </citation>
    <scope>NUCLEOTIDE SEQUENCE [LARGE SCALE GENOMIC DNA]</scope>
    <source>
        <strain evidence="1 2">120-4 pot B 10/14</strain>
    </source>
</reference>
<evidence type="ECO:0000313" key="1">
    <source>
        <dbReference type="EMBL" id="CAG8732186.1"/>
    </source>
</evidence>
<proteinExistence type="predicted"/>
<gene>
    <name evidence="1" type="ORF">GMARGA_LOCUS14499</name>
</gene>
<name>A0ABN7V532_GIGMA</name>
<evidence type="ECO:0000313" key="2">
    <source>
        <dbReference type="Proteomes" id="UP000789901"/>
    </source>
</evidence>